<name>A0A2U1P1N3_ARTAN</name>
<dbReference type="PANTHER" id="PTHR31232:SF119">
    <property type="entry name" value="S-PROTEIN HOMOLOG"/>
    <property type="match status" value="1"/>
</dbReference>
<dbReference type="GO" id="GO:0005576">
    <property type="term" value="C:extracellular region"/>
    <property type="evidence" value="ECO:0007669"/>
    <property type="project" value="UniProtKB-SubCell"/>
</dbReference>
<dbReference type="Proteomes" id="UP000245207">
    <property type="component" value="Unassembled WGS sequence"/>
</dbReference>
<sequence length="140" mass="16862">MKNFFFIFLTLYVSSTTFACIIWTPGFIVKIQNLIPNSIIQVHCKSKDDDIGDKWLTYNEEFHFKFCENELSGTLFFCHWYWDSKEQVFDVFNNTMQFICNIEYGDNNPCNWAAKNDGLYFYDFTKKVWGKQYEWKPRSI</sequence>
<dbReference type="PROSITE" id="PS51257">
    <property type="entry name" value="PROKAR_LIPOPROTEIN"/>
    <property type="match status" value="1"/>
</dbReference>
<organism evidence="7 8">
    <name type="scientific">Artemisia annua</name>
    <name type="common">Sweet wormwood</name>
    <dbReference type="NCBI Taxonomy" id="35608"/>
    <lineage>
        <taxon>Eukaryota</taxon>
        <taxon>Viridiplantae</taxon>
        <taxon>Streptophyta</taxon>
        <taxon>Embryophyta</taxon>
        <taxon>Tracheophyta</taxon>
        <taxon>Spermatophyta</taxon>
        <taxon>Magnoliopsida</taxon>
        <taxon>eudicotyledons</taxon>
        <taxon>Gunneridae</taxon>
        <taxon>Pentapetalae</taxon>
        <taxon>asterids</taxon>
        <taxon>campanulids</taxon>
        <taxon>Asterales</taxon>
        <taxon>Asteraceae</taxon>
        <taxon>Asteroideae</taxon>
        <taxon>Anthemideae</taxon>
        <taxon>Artemisiinae</taxon>
        <taxon>Artemisia</taxon>
    </lineage>
</organism>
<protein>
    <recommendedName>
        <fullName evidence="6">S-protein homolog</fullName>
    </recommendedName>
</protein>
<dbReference type="OrthoDB" id="1841900at2759"/>
<dbReference type="InterPro" id="IPR010264">
    <property type="entry name" value="Self-incomp_S1"/>
</dbReference>
<evidence type="ECO:0000256" key="1">
    <source>
        <dbReference type="ARBA" id="ARBA00004613"/>
    </source>
</evidence>
<evidence type="ECO:0000256" key="6">
    <source>
        <dbReference type="RuleBase" id="RU367044"/>
    </source>
</evidence>
<dbReference type="GO" id="GO:0060320">
    <property type="term" value="P:rejection of self pollen"/>
    <property type="evidence" value="ECO:0007669"/>
    <property type="project" value="UniProtKB-KW"/>
</dbReference>
<evidence type="ECO:0000256" key="2">
    <source>
        <dbReference type="ARBA" id="ARBA00005581"/>
    </source>
</evidence>
<evidence type="ECO:0000313" key="7">
    <source>
        <dbReference type="EMBL" id="PWA79590.1"/>
    </source>
</evidence>
<keyword evidence="5 6" id="KW-0732">Signal</keyword>
<feature type="chain" id="PRO_5025087288" description="S-protein homolog" evidence="6">
    <location>
        <begin position="20"/>
        <end position="140"/>
    </location>
</feature>
<dbReference type="PANTHER" id="PTHR31232">
    <property type="match status" value="1"/>
</dbReference>
<evidence type="ECO:0000256" key="5">
    <source>
        <dbReference type="ARBA" id="ARBA00022729"/>
    </source>
</evidence>
<dbReference type="AlphaFoldDB" id="A0A2U1P1N3"/>
<keyword evidence="3 6" id="KW-0713">Self-incompatibility</keyword>
<keyword evidence="4 6" id="KW-0964">Secreted</keyword>
<comment type="caution">
    <text evidence="7">The sequence shown here is derived from an EMBL/GenBank/DDBJ whole genome shotgun (WGS) entry which is preliminary data.</text>
</comment>
<comment type="subcellular location">
    <subcellularLocation>
        <location evidence="1 6">Secreted</location>
    </subcellularLocation>
</comment>
<feature type="signal peptide" evidence="6">
    <location>
        <begin position="1"/>
        <end position="19"/>
    </location>
</feature>
<dbReference type="STRING" id="35608.A0A2U1P1N3"/>
<keyword evidence="8" id="KW-1185">Reference proteome</keyword>
<reference evidence="7 8" key="1">
    <citation type="journal article" date="2018" name="Mol. Plant">
        <title>The genome of Artemisia annua provides insight into the evolution of Asteraceae family and artemisinin biosynthesis.</title>
        <authorList>
            <person name="Shen Q."/>
            <person name="Zhang L."/>
            <person name="Liao Z."/>
            <person name="Wang S."/>
            <person name="Yan T."/>
            <person name="Shi P."/>
            <person name="Liu M."/>
            <person name="Fu X."/>
            <person name="Pan Q."/>
            <person name="Wang Y."/>
            <person name="Lv Z."/>
            <person name="Lu X."/>
            <person name="Zhang F."/>
            <person name="Jiang W."/>
            <person name="Ma Y."/>
            <person name="Chen M."/>
            <person name="Hao X."/>
            <person name="Li L."/>
            <person name="Tang Y."/>
            <person name="Lv G."/>
            <person name="Zhou Y."/>
            <person name="Sun X."/>
            <person name="Brodelius P.E."/>
            <person name="Rose J.K.C."/>
            <person name="Tang K."/>
        </authorList>
    </citation>
    <scope>NUCLEOTIDE SEQUENCE [LARGE SCALE GENOMIC DNA]</scope>
    <source>
        <strain evidence="8">cv. Huhao1</strain>
        <tissue evidence="7">Leaf</tissue>
    </source>
</reference>
<evidence type="ECO:0000256" key="3">
    <source>
        <dbReference type="ARBA" id="ARBA00022471"/>
    </source>
</evidence>
<evidence type="ECO:0000256" key="4">
    <source>
        <dbReference type="ARBA" id="ARBA00022525"/>
    </source>
</evidence>
<accession>A0A2U1P1N3</accession>
<evidence type="ECO:0000313" key="8">
    <source>
        <dbReference type="Proteomes" id="UP000245207"/>
    </source>
</evidence>
<gene>
    <name evidence="7" type="ORF">CTI12_AA205480</name>
</gene>
<dbReference type="Pfam" id="PF05938">
    <property type="entry name" value="Self-incomp_S1"/>
    <property type="match status" value="1"/>
</dbReference>
<dbReference type="EMBL" id="PKPP01001837">
    <property type="protein sequence ID" value="PWA79590.1"/>
    <property type="molecule type" value="Genomic_DNA"/>
</dbReference>
<comment type="similarity">
    <text evidence="2 6">Belongs to the plant self-incompatibility (S1) protein family.</text>
</comment>
<proteinExistence type="inferred from homology"/>